<name>A0A6A5TXR9_9PLEO</name>
<organism evidence="7 8">
    <name type="scientific">Byssothecium circinans</name>
    <dbReference type="NCBI Taxonomy" id="147558"/>
    <lineage>
        <taxon>Eukaryota</taxon>
        <taxon>Fungi</taxon>
        <taxon>Dikarya</taxon>
        <taxon>Ascomycota</taxon>
        <taxon>Pezizomycotina</taxon>
        <taxon>Dothideomycetes</taxon>
        <taxon>Pleosporomycetidae</taxon>
        <taxon>Pleosporales</taxon>
        <taxon>Massarineae</taxon>
        <taxon>Massarinaceae</taxon>
        <taxon>Byssothecium</taxon>
    </lineage>
</organism>
<protein>
    <recommendedName>
        <fullName evidence="5">Peroxidase</fullName>
        <ecNumber evidence="5">1.11.1.-</ecNumber>
    </recommendedName>
</protein>
<evidence type="ECO:0000313" key="7">
    <source>
        <dbReference type="EMBL" id="KAF1957663.1"/>
    </source>
</evidence>
<dbReference type="Pfam" id="PF00141">
    <property type="entry name" value="peroxidase"/>
    <property type="match status" value="1"/>
</dbReference>
<dbReference type="InterPro" id="IPR044831">
    <property type="entry name" value="Ccp1-like"/>
</dbReference>
<evidence type="ECO:0000256" key="5">
    <source>
        <dbReference type="RuleBase" id="RU363051"/>
    </source>
</evidence>
<keyword evidence="2" id="KW-0349">Heme</keyword>
<feature type="domain" description="Plant heme peroxidase family profile" evidence="6">
    <location>
        <begin position="83"/>
        <end position="199"/>
    </location>
</feature>
<dbReference type="AlphaFoldDB" id="A0A6A5TXR9"/>
<dbReference type="GO" id="GO:0000302">
    <property type="term" value="P:response to reactive oxygen species"/>
    <property type="evidence" value="ECO:0007669"/>
    <property type="project" value="TreeGrafter"/>
</dbReference>
<dbReference type="GO" id="GO:0020037">
    <property type="term" value="F:heme binding"/>
    <property type="evidence" value="ECO:0007669"/>
    <property type="project" value="UniProtKB-UniRule"/>
</dbReference>
<dbReference type="GO" id="GO:0046872">
    <property type="term" value="F:metal ion binding"/>
    <property type="evidence" value="ECO:0007669"/>
    <property type="project" value="UniProtKB-UniRule"/>
</dbReference>
<dbReference type="PROSITE" id="PS50873">
    <property type="entry name" value="PEROXIDASE_4"/>
    <property type="match status" value="1"/>
</dbReference>
<proteinExistence type="inferred from homology"/>
<evidence type="ECO:0000256" key="3">
    <source>
        <dbReference type="ARBA" id="ARBA00023002"/>
    </source>
</evidence>
<dbReference type="InterPro" id="IPR010255">
    <property type="entry name" value="Haem_peroxidase_sf"/>
</dbReference>
<evidence type="ECO:0000259" key="6">
    <source>
        <dbReference type="PROSITE" id="PS50873"/>
    </source>
</evidence>
<sequence length="440" mass="48060">MSQNYLKIRVRRRCGFDQREPGRQNSAEWIRTAYHDMSTADVDAGTGGLDASIMFETGREENKGDAINNMFSHLSAFYTVRSSAADLLAMAVVGSMAICGGYEVPLRVGRVDAIEAGPMGVPEPQQDLATHTAKFAKQGFNQSEMIELVACGHTLGGIHGANFPEITYDNSTGQVSTFEFNRSNVVFDNTVVKEYLASKTSNLLVDVMTRMIDTVPKDVVLSEPLKPIPIKPYVNVLALNSNGTIDFSGTVRVHSGKNTAYLNADDLSAYLTYKDRSGKNWTTTLDPEVGISGFHIHLTTTSTNTTEVFDNAGNTYPVSDTVLYQMKQSCSAFTANGAVSDGQLTVTAAVRKDAVSDKKVNLHFAKKVPRQGVLLDRFETQIEPFVAIGKAVAGYELYKVDKMYIDGQSSTTSFDIVIGDKVEVEFERIIALSQQTCAEL</sequence>
<reference evidence="7" key="1">
    <citation type="journal article" date="2020" name="Stud. Mycol.">
        <title>101 Dothideomycetes genomes: a test case for predicting lifestyles and emergence of pathogens.</title>
        <authorList>
            <person name="Haridas S."/>
            <person name="Albert R."/>
            <person name="Binder M."/>
            <person name="Bloem J."/>
            <person name="Labutti K."/>
            <person name="Salamov A."/>
            <person name="Andreopoulos B."/>
            <person name="Baker S."/>
            <person name="Barry K."/>
            <person name="Bills G."/>
            <person name="Bluhm B."/>
            <person name="Cannon C."/>
            <person name="Castanera R."/>
            <person name="Culley D."/>
            <person name="Daum C."/>
            <person name="Ezra D."/>
            <person name="Gonzalez J."/>
            <person name="Henrissat B."/>
            <person name="Kuo A."/>
            <person name="Liang C."/>
            <person name="Lipzen A."/>
            <person name="Lutzoni F."/>
            <person name="Magnuson J."/>
            <person name="Mondo S."/>
            <person name="Nolan M."/>
            <person name="Ohm R."/>
            <person name="Pangilinan J."/>
            <person name="Park H.-J."/>
            <person name="Ramirez L."/>
            <person name="Alfaro M."/>
            <person name="Sun H."/>
            <person name="Tritt A."/>
            <person name="Yoshinaga Y."/>
            <person name="Zwiers L.-H."/>
            <person name="Turgeon B."/>
            <person name="Goodwin S."/>
            <person name="Spatafora J."/>
            <person name="Crous P."/>
            <person name="Grigoriev I."/>
        </authorList>
    </citation>
    <scope>NUCLEOTIDE SEQUENCE</scope>
    <source>
        <strain evidence="7">CBS 675.92</strain>
    </source>
</reference>
<keyword evidence="1 5" id="KW-0575">Peroxidase</keyword>
<dbReference type="PANTHER" id="PTHR31356">
    <property type="entry name" value="THYLAKOID LUMENAL 29 KDA PROTEIN, CHLOROPLASTIC-RELATED"/>
    <property type="match status" value="1"/>
</dbReference>
<evidence type="ECO:0000256" key="4">
    <source>
        <dbReference type="RuleBase" id="RU004241"/>
    </source>
</evidence>
<dbReference type="EC" id="1.11.1.-" evidence="5"/>
<dbReference type="GO" id="GO:0034599">
    <property type="term" value="P:cellular response to oxidative stress"/>
    <property type="evidence" value="ECO:0007669"/>
    <property type="project" value="InterPro"/>
</dbReference>
<accession>A0A6A5TXR9</accession>
<dbReference type="PRINTS" id="PR00458">
    <property type="entry name" value="PEROXIDASE"/>
</dbReference>
<keyword evidence="3 5" id="KW-0560">Oxidoreductase</keyword>
<keyword evidence="8" id="KW-1185">Reference proteome</keyword>
<dbReference type="GO" id="GO:0042744">
    <property type="term" value="P:hydrogen peroxide catabolic process"/>
    <property type="evidence" value="ECO:0007669"/>
    <property type="project" value="TreeGrafter"/>
</dbReference>
<gene>
    <name evidence="7" type="ORF">CC80DRAFT_561116</name>
</gene>
<dbReference type="InterPro" id="IPR002016">
    <property type="entry name" value="Haem_peroxidase"/>
</dbReference>
<evidence type="ECO:0000256" key="2">
    <source>
        <dbReference type="ARBA" id="ARBA00022617"/>
    </source>
</evidence>
<dbReference type="SUPFAM" id="SSF48113">
    <property type="entry name" value="Heme-dependent peroxidases"/>
    <property type="match status" value="1"/>
</dbReference>
<evidence type="ECO:0000313" key="8">
    <source>
        <dbReference type="Proteomes" id="UP000800035"/>
    </source>
</evidence>
<dbReference type="Proteomes" id="UP000800035">
    <property type="component" value="Unassembled WGS sequence"/>
</dbReference>
<dbReference type="PANTHER" id="PTHR31356:SF53">
    <property type="entry name" value="HEME PEROXIDASE"/>
    <property type="match status" value="1"/>
</dbReference>
<dbReference type="GO" id="GO:0004601">
    <property type="term" value="F:peroxidase activity"/>
    <property type="evidence" value="ECO:0007669"/>
    <property type="project" value="UniProtKB-KW"/>
</dbReference>
<evidence type="ECO:0000256" key="1">
    <source>
        <dbReference type="ARBA" id="ARBA00022559"/>
    </source>
</evidence>
<dbReference type="Gene3D" id="1.10.520.10">
    <property type="match status" value="1"/>
</dbReference>
<comment type="similarity">
    <text evidence="4">Belongs to the peroxidase family.</text>
</comment>
<dbReference type="OrthoDB" id="5985073at2759"/>
<keyword evidence="2" id="KW-0408">Iron</keyword>
<dbReference type="EMBL" id="ML976989">
    <property type="protein sequence ID" value="KAF1957663.1"/>
    <property type="molecule type" value="Genomic_DNA"/>
</dbReference>
<keyword evidence="2" id="KW-0479">Metal-binding</keyword>